<dbReference type="PANTHER" id="PTHR43591">
    <property type="entry name" value="METHYLTRANSFERASE"/>
    <property type="match status" value="1"/>
</dbReference>
<dbReference type="Gene3D" id="3.40.50.150">
    <property type="entry name" value="Vaccinia Virus protein VP39"/>
    <property type="match status" value="1"/>
</dbReference>
<evidence type="ECO:0000313" key="3">
    <source>
        <dbReference type="Proteomes" id="UP000295341"/>
    </source>
</evidence>
<dbReference type="GO" id="GO:0032259">
    <property type="term" value="P:methylation"/>
    <property type="evidence" value="ECO:0007669"/>
    <property type="project" value="UniProtKB-KW"/>
</dbReference>
<proteinExistence type="predicted"/>
<sequence length="265" mass="28724">MSTDPFAPLKAAQREGWGLFSPLAAFTTPAAAMLVDFADVKSGQEVLDVACGTGVVAITAARTGARVRGLDLSPALLVDARRNAALIEADIDFVEGDAEALPYPDACFDVVLSQFGHMFAPRPEVVTREMLRVLRPGGRIAFSTWPPELAIGRLFDLVGSYLPPPAGVPPSTAWGNVETVRERLGDAVTGIEFGREEMTIPALSVRHYRTNMELTAAPFVKLAQVLADQPAKLAEFRAKVEAIVSQYYRGNRVHQSFLMTRAIKK</sequence>
<evidence type="ECO:0000259" key="1">
    <source>
        <dbReference type="Pfam" id="PF08241"/>
    </source>
</evidence>
<keyword evidence="2" id="KW-0489">Methyltransferase</keyword>
<dbReference type="PANTHER" id="PTHR43591:SF24">
    <property type="entry name" value="2-METHOXY-6-POLYPRENYL-1,4-BENZOQUINOL METHYLASE, MITOCHONDRIAL"/>
    <property type="match status" value="1"/>
</dbReference>
<name>A0A4R7PCD2_9GAMM</name>
<accession>A0A4R7PCD2</accession>
<keyword evidence="3" id="KW-1185">Reference proteome</keyword>
<comment type="caution">
    <text evidence="2">The sequence shown here is derived from an EMBL/GenBank/DDBJ whole genome shotgun (WGS) entry which is preliminary data.</text>
</comment>
<reference evidence="2 3" key="1">
    <citation type="submission" date="2019-03" db="EMBL/GenBank/DDBJ databases">
        <title>Genomic Encyclopedia of Type Strains, Phase IV (KMG-IV): sequencing the most valuable type-strain genomes for metagenomic binning, comparative biology and taxonomic classification.</title>
        <authorList>
            <person name="Goeker M."/>
        </authorList>
    </citation>
    <scope>NUCLEOTIDE SEQUENCE [LARGE SCALE GENOMIC DNA]</scope>
    <source>
        <strain evidence="2 3">DSM 26377</strain>
    </source>
</reference>
<dbReference type="EMBL" id="SOBT01000008">
    <property type="protein sequence ID" value="TDU31289.1"/>
    <property type="molecule type" value="Genomic_DNA"/>
</dbReference>
<dbReference type="CDD" id="cd02440">
    <property type="entry name" value="AdoMet_MTases"/>
    <property type="match status" value="1"/>
</dbReference>
<keyword evidence="2" id="KW-0808">Transferase</keyword>
<dbReference type="RefSeq" id="WP_133879891.1">
    <property type="nucleotide sequence ID" value="NZ_MWIN01000014.1"/>
</dbReference>
<gene>
    <name evidence="2" type="ORF">DFR24_0653</name>
</gene>
<dbReference type="InterPro" id="IPR029063">
    <property type="entry name" value="SAM-dependent_MTases_sf"/>
</dbReference>
<evidence type="ECO:0000313" key="2">
    <source>
        <dbReference type="EMBL" id="TDU31289.1"/>
    </source>
</evidence>
<dbReference type="GO" id="GO:0008757">
    <property type="term" value="F:S-adenosylmethionine-dependent methyltransferase activity"/>
    <property type="evidence" value="ECO:0007669"/>
    <property type="project" value="InterPro"/>
</dbReference>
<dbReference type="InterPro" id="IPR013216">
    <property type="entry name" value="Methyltransf_11"/>
</dbReference>
<dbReference type="Proteomes" id="UP000295341">
    <property type="component" value="Unassembled WGS sequence"/>
</dbReference>
<feature type="domain" description="Methyltransferase type 11" evidence="1">
    <location>
        <begin position="47"/>
        <end position="142"/>
    </location>
</feature>
<protein>
    <submittedName>
        <fullName evidence="2">Methyltransferase family protein</fullName>
    </submittedName>
</protein>
<organism evidence="2 3">
    <name type="scientific">Panacagrimonas perspica</name>
    <dbReference type="NCBI Taxonomy" id="381431"/>
    <lineage>
        <taxon>Bacteria</taxon>
        <taxon>Pseudomonadati</taxon>
        <taxon>Pseudomonadota</taxon>
        <taxon>Gammaproteobacteria</taxon>
        <taxon>Nevskiales</taxon>
        <taxon>Nevskiaceae</taxon>
        <taxon>Panacagrimonas</taxon>
    </lineage>
</organism>
<dbReference type="AlphaFoldDB" id="A0A4R7PCD2"/>
<dbReference type="OrthoDB" id="9777638at2"/>
<dbReference type="Pfam" id="PF08241">
    <property type="entry name" value="Methyltransf_11"/>
    <property type="match status" value="1"/>
</dbReference>
<dbReference type="SUPFAM" id="SSF53335">
    <property type="entry name" value="S-adenosyl-L-methionine-dependent methyltransferases"/>
    <property type="match status" value="1"/>
</dbReference>